<keyword evidence="4 11" id="KW-0812">Transmembrane</keyword>
<protein>
    <submittedName>
        <fullName evidence="12">Uncharacterized protein</fullName>
    </submittedName>
</protein>
<evidence type="ECO:0000256" key="9">
    <source>
        <dbReference type="ARBA" id="ARBA00023224"/>
    </source>
</evidence>
<evidence type="ECO:0000256" key="7">
    <source>
        <dbReference type="ARBA" id="ARBA00023136"/>
    </source>
</evidence>
<evidence type="ECO:0000256" key="6">
    <source>
        <dbReference type="ARBA" id="ARBA00022989"/>
    </source>
</evidence>
<feature type="transmembrane region" description="Helical" evidence="11">
    <location>
        <begin position="56"/>
        <end position="86"/>
    </location>
</feature>
<evidence type="ECO:0000256" key="11">
    <source>
        <dbReference type="SAM" id="Phobius"/>
    </source>
</evidence>
<gene>
    <name evidence="12" type="ORF">ILUMI_16757</name>
</gene>
<proteinExistence type="predicted"/>
<dbReference type="OrthoDB" id="7616142at2759"/>
<keyword evidence="5" id="KW-0552">Olfaction</keyword>
<reference evidence="12" key="1">
    <citation type="submission" date="2019-08" db="EMBL/GenBank/DDBJ databases">
        <title>The genome of the North American firefly Photinus pyralis.</title>
        <authorList>
            <consortium name="Photinus pyralis genome working group"/>
            <person name="Fallon T.R."/>
            <person name="Sander Lower S.E."/>
            <person name="Weng J.-K."/>
        </authorList>
    </citation>
    <scope>NUCLEOTIDE SEQUENCE</scope>
    <source>
        <strain evidence="12">TRF0915ILg1</strain>
        <tissue evidence="12">Whole body</tissue>
    </source>
</reference>
<evidence type="ECO:0000256" key="8">
    <source>
        <dbReference type="ARBA" id="ARBA00023170"/>
    </source>
</evidence>
<keyword evidence="8" id="KW-0675">Receptor</keyword>
<evidence type="ECO:0000256" key="4">
    <source>
        <dbReference type="ARBA" id="ARBA00022692"/>
    </source>
</evidence>
<evidence type="ECO:0000313" key="12">
    <source>
        <dbReference type="EMBL" id="KAF2889417.1"/>
    </source>
</evidence>
<dbReference type="PANTHER" id="PTHR21137">
    <property type="entry name" value="ODORANT RECEPTOR"/>
    <property type="match status" value="1"/>
</dbReference>
<keyword evidence="13" id="KW-1185">Reference proteome</keyword>
<sequence length="296" mass="33347">MELLSIRRVTFKLQKLLLLANVLSLLLVPALALLQKTMPTGIWTMEGHEKLSRAVMIGQTIFVPFCGLSLCALDCLYMGFCAEIVIQFRILSKHLQELKGDGNTVNEMEINRLNEIKSCVSHHRLILRFIKEFRQAFSLILLIEFVVDGPLICAELLATSESMWSRKGLTPEQALSYLDELEDLSESNSEHESESTSDSENEVYSRVLRKSSESNSTSEIQASDTTLENSLSVASCNYKTSHVKRSNSSDLTVTKNKPQKIPCHRNVQSKSNLIKKKKKRFLLEDTQACTSKDGTK</sequence>
<dbReference type="GO" id="GO:0004984">
    <property type="term" value="F:olfactory receptor activity"/>
    <property type="evidence" value="ECO:0007669"/>
    <property type="project" value="InterPro"/>
</dbReference>
<evidence type="ECO:0000256" key="5">
    <source>
        <dbReference type="ARBA" id="ARBA00022725"/>
    </source>
</evidence>
<name>A0A8K0CSB1_IGNLU</name>
<accession>A0A8K0CSB1</accession>
<keyword evidence="3" id="KW-0716">Sensory transduction</keyword>
<dbReference type="PANTHER" id="PTHR21137:SF35">
    <property type="entry name" value="ODORANT RECEPTOR 19A-RELATED"/>
    <property type="match status" value="1"/>
</dbReference>
<comment type="subcellular location">
    <subcellularLocation>
        <location evidence="1">Cell membrane</location>
        <topology evidence="1">Multi-pass membrane protein</topology>
    </subcellularLocation>
</comment>
<dbReference type="GO" id="GO:0005886">
    <property type="term" value="C:plasma membrane"/>
    <property type="evidence" value="ECO:0007669"/>
    <property type="project" value="UniProtKB-SubCell"/>
</dbReference>
<dbReference type="AlphaFoldDB" id="A0A8K0CSB1"/>
<evidence type="ECO:0000256" key="2">
    <source>
        <dbReference type="ARBA" id="ARBA00022475"/>
    </source>
</evidence>
<dbReference type="InterPro" id="IPR004117">
    <property type="entry name" value="7tm6_olfct_rcpt"/>
</dbReference>
<dbReference type="Proteomes" id="UP000801492">
    <property type="component" value="Unassembled WGS sequence"/>
</dbReference>
<dbReference type="GO" id="GO:0007165">
    <property type="term" value="P:signal transduction"/>
    <property type="evidence" value="ECO:0007669"/>
    <property type="project" value="UniProtKB-KW"/>
</dbReference>
<dbReference type="Pfam" id="PF02949">
    <property type="entry name" value="7tm_6"/>
    <property type="match status" value="1"/>
</dbReference>
<evidence type="ECO:0000256" key="3">
    <source>
        <dbReference type="ARBA" id="ARBA00022606"/>
    </source>
</evidence>
<evidence type="ECO:0000256" key="1">
    <source>
        <dbReference type="ARBA" id="ARBA00004651"/>
    </source>
</evidence>
<keyword evidence="6 11" id="KW-1133">Transmembrane helix</keyword>
<keyword evidence="9" id="KW-0807">Transducer</keyword>
<organism evidence="12 13">
    <name type="scientific">Ignelater luminosus</name>
    <name type="common">Cucubano</name>
    <name type="synonym">Pyrophorus luminosus</name>
    <dbReference type="NCBI Taxonomy" id="2038154"/>
    <lineage>
        <taxon>Eukaryota</taxon>
        <taxon>Metazoa</taxon>
        <taxon>Ecdysozoa</taxon>
        <taxon>Arthropoda</taxon>
        <taxon>Hexapoda</taxon>
        <taxon>Insecta</taxon>
        <taxon>Pterygota</taxon>
        <taxon>Neoptera</taxon>
        <taxon>Endopterygota</taxon>
        <taxon>Coleoptera</taxon>
        <taxon>Polyphaga</taxon>
        <taxon>Elateriformia</taxon>
        <taxon>Elateroidea</taxon>
        <taxon>Elateridae</taxon>
        <taxon>Agrypninae</taxon>
        <taxon>Pyrophorini</taxon>
        <taxon>Ignelater</taxon>
    </lineage>
</organism>
<keyword evidence="2" id="KW-1003">Cell membrane</keyword>
<dbReference type="GO" id="GO:0005549">
    <property type="term" value="F:odorant binding"/>
    <property type="evidence" value="ECO:0007669"/>
    <property type="project" value="InterPro"/>
</dbReference>
<feature type="region of interest" description="Disordered" evidence="10">
    <location>
        <begin position="186"/>
        <end position="224"/>
    </location>
</feature>
<comment type="caution">
    <text evidence="12">The sequence shown here is derived from an EMBL/GenBank/DDBJ whole genome shotgun (WGS) entry which is preliminary data.</text>
</comment>
<feature type="compositionally biased region" description="Polar residues" evidence="10">
    <location>
        <begin position="213"/>
        <end position="224"/>
    </location>
</feature>
<keyword evidence="7 11" id="KW-0472">Membrane</keyword>
<evidence type="ECO:0000313" key="13">
    <source>
        <dbReference type="Proteomes" id="UP000801492"/>
    </source>
</evidence>
<evidence type="ECO:0000256" key="10">
    <source>
        <dbReference type="SAM" id="MobiDB-lite"/>
    </source>
</evidence>
<dbReference type="EMBL" id="VTPC01067011">
    <property type="protein sequence ID" value="KAF2889417.1"/>
    <property type="molecule type" value="Genomic_DNA"/>
</dbReference>